<dbReference type="InterPro" id="IPR003615">
    <property type="entry name" value="HNH_nuc"/>
</dbReference>
<keyword evidence="2" id="KW-0540">Nuclease</keyword>
<evidence type="ECO:0000313" key="3">
    <source>
        <dbReference type="Proteomes" id="UP000184097"/>
    </source>
</evidence>
<dbReference type="CDD" id="cd00085">
    <property type="entry name" value="HNHc"/>
    <property type="match status" value="1"/>
</dbReference>
<dbReference type="SMART" id="SM00507">
    <property type="entry name" value="HNHc"/>
    <property type="match status" value="1"/>
</dbReference>
<dbReference type="Pfam" id="PF01844">
    <property type="entry name" value="HNH"/>
    <property type="match status" value="1"/>
</dbReference>
<dbReference type="GO" id="GO:0008270">
    <property type="term" value="F:zinc ion binding"/>
    <property type="evidence" value="ECO:0007669"/>
    <property type="project" value="InterPro"/>
</dbReference>
<dbReference type="PANTHER" id="PTHR33877:SF1">
    <property type="entry name" value="TYPE IV METHYL-DIRECTED RESTRICTION ENZYME ECOKMCRA"/>
    <property type="match status" value="1"/>
</dbReference>
<dbReference type="PANTHER" id="PTHR33877">
    <property type="entry name" value="SLL1193 PROTEIN"/>
    <property type="match status" value="1"/>
</dbReference>
<dbReference type="Proteomes" id="UP000184097">
    <property type="component" value="Unassembled WGS sequence"/>
</dbReference>
<name>A0A1M7T1K5_9FIRM</name>
<dbReference type="InterPro" id="IPR052892">
    <property type="entry name" value="NA-targeting_endonuclease"/>
</dbReference>
<protein>
    <submittedName>
        <fullName evidence="2">HNH endonuclease</fullName>
    </submittedName>
</protein>
<dbReference type="EMBL" id="FRDH01000014">
    <property type="protein sequence ID" value="SHN64527.1"/>
    <property type="molecule type" value="Genomic_DNA"/>
</dbReference>
<gene>
    <name evidence="2" type="ORF">SAMN02745247_02809</name>
</gene>
<organism evidence="2 3">
    <name type="scientific">Butyrivibrio hungatei DSM 14810</name>
    <dbReference type="NCBI Taxonomy" id="1121132"/>
    <lineage>
        <taxon>Bacteria</taxon>
        <taxon>Bacillati</taxon>
        <taxon>Bacillota</taxon>
        <taxon>Clostridia</taxon>
        <taxon>Lachnospirales</taxon>
        <taxon>Lachnospiraceae</taxon>
        <taxon>Butyrivibrio</taxon>
    </lineage>
</organism>
<accession>A0A1M7T1K5</accession>
<dbReference type="AlphaFoldDB" id="A0A1M7T1K5"/>
<feature type="domain" description="HNH nuclease" evidence="1">
    <location>
        <begin position="11"/>
        <end position="63"/>
    </location>
</feature>
<proteinExistence type="predicted"/>
<dbReference type="GO" id="GO:0003676">
    <property type="term" value="F:nucleic acid binding"/>
    <property type="evidence" value="ECO:0007669"/>
    <property type="project" value="InterPro"/>
</dbReference>
<dbReference type="RefSeq" id="WP_072705371.1">
    <property type="nucleotide sequence ID" value="NZ_FRDH01000014.1"/>
</dbReference>
<dbReference type="Gene3D" id="1.10.30.50">
    <property type="match status" value="1"/>
</dbReference>
<sequence length="108" mass="12554">MRGQKQRKAEIKRLVLAKTDGVCARCGRVISFEKATIEHFIPKYHGGSDDERNLLPLCKNCNKQKGSRIVTVEDYYPFLKTEFYSEANDYKLEWESEKNVGSRQHLDV</sequence>
<reference evidence="2 3" key="1">
    <citation type="submission" date="2016-12" db="EMBL/GenBank/DDBJ databases">
        <authorList>
            <person name="Song W.-J."/>
            <person name="Kurnit D.M."/>
        </authorList>
    </citation>
    <scope>NUCLEOTIDE SEQUENCE [LARGE SCALE GENOMIC DNA]</scope>
    <source>
        <strain evidence="2 3">DSM 14810</strain>
    </source>
</reference>
<evidence type="ECO:0000259" key="1">
    <source>
        <dbReference type="SMART" id="SM00507"/>
    </source>
</evidence>
<evidence type="ECO:0000313" key="2">
    <source>
        <dbReference type="EMBL" id="SHN64527.1"/>
    </source>
</evidence>
<dbReference type="GO" id="GO:0004519">
    <property type="term" value="F:endonuclease activity"/>
    <property type="evidence" value="ECO:0007669"/>
    <property type="project" value="UniProtKB-KW"/>
</dbReference>
<keyword evidence="2" id="KW-0378">Hydrolase</keyword>
<dbReference type="InterPro" id="IPR002711">
    <property type="entry name" value="HNH"/>
</dbReference>
<keyword evidence="2" id="KW-0255">Endonuclease</keyword>